<sequence>MTVQGVYDTDAESHTFASMEGYREYLEQKSAITSATAMFQQELNKASGYGAGGVALGLLWSAGGGLSNQNARRDQSSNFGARSQAKGRLNDKNTQTYMALLEINVFRYEIFMDDVKPADLNLAFLRDFLNLPVSYFSIRADQYFQNFIIRYGTHYIKSAKFGGQLKIIKTKEASKELSIQSFSEKAQTEWKKAFSTFSAEASQTKSSSLWHEHETKTESQNAEGEASEGSDAAAKQSQTENLHSFEFSNEMIVVQGGDQRIAAAITEMYTTSLSTELKTWLESIKDYPKAFSFIMKPITAVLDINFDSIFPNGAVDLGCLGKSELKVEDGTGRKYYVQETKQTVGNTTQDISEVRYCDFKGREEFAEKVTKRRLALGRAIAVYLEEGPLLSTDFLLPAGEPGCETATLAYLDDRHSGSPTWAELERPHVWLGFQFNSILSLHYYAFGSGMYPVKVMGVSLVDQTAQDYIICREGTEKDDGRCKQRCHPECDECHSFCQDVSSQGTRVCTGPNSNQCNTCKYTVDGVCSVGCSPGQKAVKQSDDSFQCDKCRSGYKCERGDELEEICPAGTYSNQDRTGCGQCPAGGIFPQRSPAGTYKYNFDEARQACAEKGATLASYKQLEDAWKNGLDYCACGWLSNRNAGYPTQIAREGCGEAKINMCAWRSTWDAWCFPIVGGIFPQRSPAGTYKYNFDEARQACAEKGATLASYKQLEDAWKNGLDHCACGWLSNRNAGYPTQIARKGCGEAKINICALSSDSGTWDAWCFPIVGIYTKTKSKCSKKV</sequence>
<feature type="compositionally biased region" description="Low complexity" evidence="2">
    <location>
        <begin position="222"/>
        <end position="234"/>
    </location>
</feature>
<dbReference type="InterPro" id="IPR020864">
    <property type="entry name" value="MACPF"/>
</dbReference>
<feature type="domain" description="Link" evidence="3">
    <location>
        <begin position="586"/>
        <end position="673"/>
    </location>
</feature>
<name>C3ZUI3_BRAFL</name>
<dbReference type="CDD" id="cd00064">
    <property type="entry name" value="FU"/>
    <property type="match status" value="1"/>
</dbReference>
<accession>C3ZUI3</accession>
<dbReference type="PROSITE" id="PS51412">
    <property type="entry name" value="MACPF_2"/>
    <property type="match status" value="1"/>
</dbReference>
<dbReference type="PROSITE" id="PS01241">
    <property type="entry name" value="LINK_1"/>
    <property type="match status" value="2"/>
</dbReference>
<dbReference type="AlphaFoldDB" id="C3ZUI3"/>
<organism>
    <name type="scientific">Branchiostoma floridae</name>
    <name type="common">Florida lancelet</name>
    <name type="synonym">Amphioxus</name>
    <dbReference type="NCBI Taxonomy" id="7739"/>
    <lineage>
        <taxon>Eukaryota</taxon>
        <taxon>Metazoa</taxon>
        <taxon>Chordata</taxon>
        <taxon>Cephalochordata</taxon>
        <taxon>Leptocardii</taxon>
        <taxon>Amphioxiformes</taxon>
        <taxon>Branchiostomatidae</taxon>
        <taxon>Branchiostoma</taxon>
    </lineage>
</organism>
<dbReference type="FunFam" id="3.10.100.10:FF:000001">
    <property type="entry name" value="Hyaluronan proteoglycan link protein 1"/>
    <property type="match status" value="1"/>
</dbReference>
<evidence type="ECO:0000259" key="4">
    <source>
        <dbReference type="PROSITE" id="PS51412"/>
    </source>
</evidence>
<dbReference type="SMART" id="SM00445">
    <property type="entry name" value="LINK"/>
    <property type="match status" value="2"/>
</dbReference>
<proteinExistence type="predicted"/>
<dbReference type="EMBL" id="GG666683">
    <property type="protein sequence ID" value="EEN43822.1"/>
    <property type="molecule type" value="Genomic_DNA"/>
</dbReference>
<evidence type="ECO:0000256" key="1">
    <source>
        <dbReference type="ARBA" id="ARBA00023157"/>
    </source>
</evidence>
<keyword evidence="1" id="KW-1015">Disulfide bond</keyword>
<dbReference type="eggNOG" id="ENOG502QRAR">
    <property type="taxonomic scope" value="Eukaryota"/>
</dbReference>
<dbReference type="SUPFAM" id="SSF56436">
    <property type="entry name" value="C-type lectin-like"/>
    <property type="match status" value="2"/>
</dbReference>
<dbReference type="GO" id="GO:0005540">
    <property type="term" value="F:hyaluronic acid binding"/>
    <property type="evidence" value="ECO:0007669"/>
    <property type="project" value="InterPro"/>
</dbReference>
<dbReference type="InterPro" id="IPR000538">
    <property type="entry name" value="Link_dom"/>
</dbReference>
<dbReference type="Pfam" id="PF00193">
    <property type="entry name" value="Xlink"/>
    <property type="match status" value="2"/>
</dbReference>
<feature type="region of interest" description="Disordered" evidence="2">
    <location>
        <begin position="205"/>
        <end position="239"/>
    </location>
</feature>
<feature type="domain" description="MACPF" evidence="4">
    <location>
        <begin position="1"/>
        <end position="332"/>
    </location>
</feature>
<dbReference type="SUPFAM" id="SSF57184">
    <property type="entry name" value="Growth factor receptor domain"/>
    <property type="match status" value="1"/>
</dbReference>
<dbReference type="InterPro" id="IPR009030">
    <property type="entry name" value="Growth_fac_rcpt_cys_sf"/>
</dbReference>
<dbReference type="InterPro" id="IPR016187">
    <property type="entry name" value="CTDL_fold"/>
</dbReference>
<evidence type="ECO:0008006" key="6">
    <source>
        <dbReference type="Google" id="ProtNLM"/>
    </source>
</evidence>
<dbReference type="Pfam" id="PF01823">
    <property type="entry name" value="MACPF"/>
    <property type="match status" value="1"/>
</dbReference>
<evidence type="ECO:0000313" key="5">
    <source>
        <dbReference type="EMBL" id="EEN43822.1"/>
    </source>
</evidence>
<evidence type="ECO:0000259" key="3">
    <source>
        <dbReference type="PROSITE" id="PS50963"/>
    </source>
</evidence>
<dbReference type="InterPro" id="IPR006212">
    <property type="entry name" value="Furin_repeat"/>
</dbReference>
<dbReference type="GO" id="GO:0007155">
    <property type="term" value="P:cell adhesion"/>
    <property type="evidence" value="ECO:0007669"/>
    <property type="project" value="InterPro"/>
</dbReference>
<evidence type="ECO:0000256" key="2">
    <source>
        <dbReference type="SAM" id="MobiDB-lite"/>
    </source>
</evidence>
<dbReference type="InterPro" id="IPR016186">
    <property type="entry name" value="C-type_lectin-like/link_sf"/>
</dbReference>
<dbReference type="PANTHER" id="PTHR46549">
    <property type="entry name" value="MACPF DOMAIN-CONTAINING PROTEIN"/>
    <property type="match status" value="1"/>
</dbReference>
<dbReference type="InParanoid" id="C3ZUI3"/>
<dbReference type="PANTHER" id="PTHR46549:SF1">
    <property type="entry name" value="MACPF DOMAIN-CONTAINING PROTEIN"/>
    <property type="match status" value="1"/>
</dbReference>
<protein>
    <recommendedName>
        <fullName evidence="6">MACPF domain-containing protein</fullName>
    </recommendedName>
</protein>
<dbReference type="Gene3D" id="3.10.100.10">
    <property type="entry name" value="Mannose-Binding Protein A, subunit A"/>
    <property type="match status" value="2"/>
</dbReference>
<gene>
    <name evidence="5" type="ORF">BRAFLDRAFT_92260</name>
</gene>
<dbReference type="PROSITE" id="PS50963">
    <property type="entry name" value="LINK_2"/>
    <property type="match status" value="2"/>
</dbReference>
<reference evidence="5" key="1">
    <citation type="journal article" date="2008" name="Nature">
        <title>The amphioxus genome and the evolution of the chordate karyotype.</title>
        <authorList>
            <consortium name="US DOE Joint Genome Institute (JGI-PGF)"/>
            <person name="Putnam N.H."/>
            <person name="Butts T."/>
            <person name="Ferrier D.E.K."/>
            <person name="Furlong R.F."/>
            <person name="Hellsten U."/>
            <person name="Kawashima T."/>
            <person name="Robinson-Rechavi M."/>
            <person name="Shoguchi E."/>
            <person name="Terry A."/>
            <person name="Yu J.-K."/>
            <person name="Benito-Gutierrez E.L."/>
            <person name="Dubchak I."/>
            <person name="Garcia-Fernandez J."/>
            <person name="Gibson-Brown J.J."/>
            <person name="Grigoriev I.V."/>
            <person name="Horton A.C."/>
            <person name="de Jong P.J."/>
            <person name="Jurka J."/>
            <person name="Kapitonov V.V."/>
            <person name="Kohara Y."/>
            <person name="Kuroki Y."/>
            <person name="Lindquist E."/>
            <person name="Lucas S."/>
            <person name="Osoegawa K."/>
            <person name="Pennacchio L.A."/>
            <person name="Salamov A.A."/>
            <person name="Satou Y."/>
            <person name="Sauka-Spengler T."/>
            <person name="Schmutz J."/>
            <person name="Shin-I T."/>
            <person name="Toyoda A."/>
            <person name="Bronner-Fraser M."/>
            <person name="Fujiyama A."/>
            <person name="Holland L.Z."/>
            <person name="Holland P.W.H."/>
            <person name="Satoh N."/>
            <person name="Rokhsar D.S."/>
        </authorList>
    </citation>
    <scope>NUCLEOTIDE SEQUENCE [LARGE SCALE GENOMIC DNA]</scope>
    <source>
        <strain evidence="5">S238N-H82</strain>
        <tissue evidence="5">Testes</tissue>
    </source>
</reference>
<feature type="domain" description="Link" evidence="3">
    <location>
        <begin position="677"/>
        <end position="767"/>
    </location>
</feature>